<gene>
    <name evidence="9" type="ORF">IAC32_05780</name>
</gene>
<reference evidence="9" key="1">
    <citation type="submission" date="2020-10" db="EMBL/GenBank/DDBJ databases">
        <authorList>
            <person name="Gilroy R."/>
        </authorList>
    </citation>
    <scope>NUCLEOTIDE SEQUENCE</scope>
    <source>
        <strain evidence="9">D3-1215</strain>
    </source>
</reference>
<keyword evidence="3 6" id="KW-0119">Carbohydrate metabolism</keyword>
<proteinExistence type="inferred from homology"/>
<evidence type="ECO:0000256" key="5">
    <source>
        <dbReference type="RuleBase" id="RU003615"/>
    </source>
</evidence>
<feature type="signal peptide" evidence="7">
    <location>
        <begin position="1"/>
        <end position="21"/>
    </location>
</feature>
<dbReference type="InterPro" id="IPR031965">
    <property type="entry name" value="CBM26"/>
</dbReference>
<dbReference type="Proteomes" id="UP000823637">
    <property type="component" value="Unassembled WGS sequence"/>
</dbReference>
<dbReference type="Pfam" id="PF00128">
    <property type="entry name" value="Alpha-amylase"/>
    <property type="match status" value="1"/>
</dbReference>
<evidence type="ECO:0000259" key="8">
    <source>
        <dbReference type="SMART" id="SM00642"/>
    </source>
</evidence>
<keyword evidence="7" id="KW-0732">Signal</keyword>
<dbReference type="InterPro" id="IPR006046">
    <property type="entry name" value="Alpha_amylase"/>
</dbReference>
<evidence type="ECO:0000256" key="4">
    <source>
        <dbReference type="ARBA" id="ARBA00023295"/>
    </source>
</evidence>
<dbReference type="GO" id="GO:0004556">
    <property type="term" value="F:alpha-amylase activity"/>
    <property type="evidence" value="ECO:0007669"/>
    <property type="project" value="UniProtKB-UniRule"/>
</dbReference>
<dbReference type="InterPro" id="IPR013780">
    <property type="entry name" value="Glyco_hydro_b"/>
</dbReference>
<dbReference type="InterPro" id="IPR013783">
    <property type="entry name" value="Ig-like_fold"/>
</dbReference>
<dbReference type="GO" id="GO:0005975">
    <property type="term" value="P:carbohydrate metabolic process"/>
    <property type="evidence" value="ECO:0007669"/>
    <property type="project" value="InterPro"/>
</dbReference>
<name>A0A9D9EI10_9BACT</name>
<protein>
    <recommendedName>
        <fullName evidence="6">Alpha-amylase</fullName>
        <ecNumber evidence="6">3.2.1.1</ecNumber>
    </recommendedName>
</protein>
<dbReference type="InterPro" id="IPR045963">
    <property type="entry name" value="DUF6383"/>
</dbReference>
<evidence type="ECO:0000256" key="3">
    <source>
        <dbReference type="ARBA" id="ARBA00023277"/>
    </source>
</evidence>
<evidence type="ECO:0000313" key="10">
    <source>
        <dbReference type="Proteomes" id="UP000823637"/>
    </source>
</evidence>
<dbReference type="GO" id="GO:0043169">
    <property type="term" value="F:cation binding"/>
    <property type="evidence" value="ECO:0007669"/>
    <property type="project" value="InterPro"/>
</dbReference>
<comment type="similarity">
    <text evidence="1 5">Belongs to the glycosyl hydrolase 13 family.</text>
</comment>
<dbReference type="Gene3D" id="3.20.20.80">
    <property type="entry name" value="Glycosidases"/>
    <property type="match status" value="1"/>
</dbReference>
<evidence type="ECO:0000256" key="7">
    <source>
        <dbReference type="SAM" id="SignalP"/>
    </source>
</evidence>
<dbReference type="AlphaFoldDB" id="A0A9D9EI10"/>
<dbReference type="Pfam" id="PF19910">
    <property type="entry name" value="DUF6383"/>
    <property type="match status" value="1"/>
</dbReference>
<dbReference type="SUPFAM" id="SSF51445">
    <property type="entry name" value="(Trans)glycosidases"/>
    <property type="match status" value="1"/>
</dbReference>
<dbReference type="EC" id="3.2.1.1" evidence="6"/>
<evidence type="ECO:0000256" key="2">
    <source>
        <dbReference type="ARBA" id="ARBA00022801"/>
    </source>
</evidence>
<organism evidence="9 10">
    <name type="scientific">Candidatus Enterocola intestinipullorum</name>
    <dbReference type="NCBI Taxonomy" id="2840783"/>
    <lineage>
        <taxon>Bacteria</taxon>
        <taxon>Pseudomonadati</taxon>
        <taxon>Bacteroidota</taxon>
        <taxon>Bacteroidia</taxon>
        <taxon>Bacteroidales</taxon>
        <taxon>Candidatus Enterocola</taxon>
    </lineage>
</organism>
<sequence>MKKLYSILFLSLLLPLQALFAANSYGLPDNIQQGNILHCFNWKYNDIKAELPNIAEAGFVAVQTSPAQNAGGGAWYMLYQPYEFAIDSNPLGTKAELQALCQEADKYGVKVIVDVVANHLNGSMDWVHDQEIKNDNNCWHSHGSNIDYSNRWQVTHGDIGMRDLANENPKVYNKVKAYVDVLKSLGVDGIRWDAAKHIQLPSEGSDFWSVVTSAGLYNYGEILEGPIDNKSDESKRLMKEYTDYISVTDNAYGNNIRNSYINGNTYGAYADWGDNGVSRDKLVLWAESHDTYCNNGESQRANQDVIDQVYAIVASRENEAALYFSRPFKTGHHEIQSGEKGSTNFTTPKVAEVNKFRNAMIGTKDYFVNENGVNAVLRGYGAVVVKPKGSGNVTISNANSTVAPGTYKDQVGGGEWIVTTSTITGNIGNTGIVVFYNAVHNASVTFDPAGGNFRTETVTVTATANDANSAWYKVGDGSQVAINGSAQFTIGADMEYGESVTVSWGATGESGTFTGSTVYTKVDPDATVMVYYNNPNNWNDVYCYIYDNDVENSDWPGELMTYEASASYNGETGLWVYEVPDNLLNGQVIFTNNAGSQYPDKDGLQLSGNSMVCINNSEWSEFEESVSPEPEEPEDVYTPSYEEGETVVFFENTRDWSGVKIWLWNGVYTEIGSFPGDEIEYMGDAANGNGIYKWTYKGENTDLPVGLLFSNSENQNDKTGDFQFQNGGYYTADGFQRLIEPSEPSAVDEAEKAQAVITSEAGMITVWNAEGSDITVYDLCGVPVEQVYNAGSQLAISIAYKGVYVVTVDDEAVKVMVR</sequence>
<feature type="chain" id="PRO_5039176940" description="Alpha-amylase" evidence="7">
    <location>
        <begin position="22"/>
        <end position="818"/>
    </location>
</feature>
<dbReference type="InterPro" id="IPR006047">
    <property type="entry name" value="GH13_cat_dom"/>
</dbReference>
<reference evidence="9" key="2">
    <citation type="journal article" date="2021" name="PeerJ">
        <title>Extensive microbial diversity within the chicken gut microbiome revealed by metagenomics and culture.</title>
        <authorList>
            <person name="Gilroy R."/>
            <person name="Ravi A."/>
            <person name="Getino M."/>
            <person name="Pursley I."/>
            <person name="Horton D.L."/>
            <person name="Alikhan N.F."/>
            <person name="Baker D."/>
            <person name="Gharbi K."/>
            <person name="Hall N."/>
            <person name="Watson M."/>
            <person name="Adriaenssens E.M."/>
            <person name="Foster-Nyarko E."/>
            <person name="Jarju S."/>
            <person name="Secka A."/>
            <person name="Antonio M."/>
            <person name="Oren A."/>
            <person name="Chaudhuri R.R."/>
            <person name="La Ragione R."/>
            <person name="Hildebrand F."/>
            <person name="Pallen M.J."/>
        </authorList>
    </citation>
    <scope>NUCLEOTIDE SEQUENCE</scope>
    <source>
        <strain evidence="9">D3-1215</strain>
    </source>
</reference>
<feature type="domain" description="Glycosyl hydrolase family 13 catalytic" evidence="8">
    <location>
        <begin position="34"/>
        <end position="357"/>
    </location>
</feature>
<dbReference type="PANTHER" id="PTHR43447">
    <property type="entry name" value="ALPHA-AMYLASE"/>
    <property type="match status" value="1"/>
</dbReference>
<keyword evidence="2 6" id="KW-0378">Hydrolase</keyword>
<dbReference type="InterPro" id="IPR017853">
    <property type="entry name" value="GH"/>
</dbReference>
<evidence type="ECO:0000313" key="9">
    <source>
        <dbReference type="EMBL" id="MBO8447235.1"/>
    </source>
</evidence>
<dbReference type="Pfam" id="PF16738">
    <property type="entry name" value="CBM26"/>
    <property type="match status" value="1"/>
</dbReference>
<keyword evidence="4 6" id="KW-0326">Glycosidase</keyword>
<comment type="caution">
    <text evidence="9">The sequence shown here is derived from an EMBL/GenBank/DDBJ whole genome shotgun (WGS) entry which is preliminary data.</text>
</comment>
<accession>A0A9D9EI10</accession>
<dbReference type="SMART" id="SM00642">
    <property type="entry name" value="Aamy"/>
    <property type="match status" value="1"/>
</dbReference>
<dbReference type="Gene3D" id="2.60.40.1180">
    <property type="entry name" value="Golgi alpha-mannosidase II"/>
    <property type="match status" value="1"/>
</dbReference>
<comment type="catalytic activity">
    <reaction evidence="6">
        <text>Endohydrolysis of (1-&gt;4)-alpha-D-glucosidic linkages in polysaccharides containing three or more (1-&gt;4)-alpha-linked D-glucose units.</text>
        <dbReference type="EC" id="3.2.1.1"/>
    </reaction>
</comment>
<dbReference type="EMBL" id="JADIMR010000088">
    <property type="protein sequence ID" value="MBO8447235.1"/>
    <property type="molecule type" value="Genomic_DNA"/>
</dbReference>
<evidence type="ECO:0000256" key="6">
    <source>
        <dbReference type="RuleBase" id="RU361134"/>
    </source>
</evidence>
<dbReference type="PRINTS" id="PR00110">
    <property type="entry name" value="ALPHAAMYLASE"/>
</dbReference>
<evidence type="ECO:0000256" key="1">
    <source>
        <dbReference type="ARBA" id="ARBA00008061"/>
    </source>
</evidence>
<dbReference type="Gene3D" id="2.60.40.10">
    <property type="entry name" value="Immunoglobulins"/>
    <property type="match status" value="2"/>
</dbReference>